<dbReference type="Pfam" id="PF01012">
    <property type="entry name" value="ETF"/>
    <property type="match status" value="1"/>
</dbReference>
<reference evidence="3 4" key="1">
    <citation type="journal article" date="2013" name="Genome Announc.">
        <title>Draft Genome Sequence of the Moderately Halophilic Bacterium Marinobacter lipolyticus Strain SM19.</title>
        <authorList>
            <person name="Papke R.T."/>
            <person name="de la Haba R.R."/>
            <person name="Infante-Dominguez C."/>
            <person name="Perez D."/>
            <person name="Sanchez-Porro C."/>
            <person name="Lapierre P."/>
            <person name="Ventosa A."/>
        </authorList>
    </citation>
    <scope>NUCLEOTIDE SEQUENCE [LARGE SCALE GENOMIC DNA]</scope>
    <source>
        <strain evidence="3 4">SM19</strain>
    </source>
</reference>
<evidence type="ECO:0000313" key="4">
    <source>
        <dbReference type="Proteomes" id="UP000016540"/>
    </source>
</evidence>
<dbReference type="OrthoDB" id="5598152at2"/>
<protein>
    <submittedName>
        <fullName evidence="3">Electron transfer flavoprotein subunit alpha/beta</fullName>
    </submittedName>
</protein>
<dbReference type="AlphaFoldDB" id="R8B1P9"/>
<feature type="domain" description="Electron transfer flavoprotein alpha/beta-subunit N-terminal" evidence="2">
    <location>
        <begin position="38"/>
        <end position="180"/>
    </location>
</feature>
<evidence type="ECO:0000313" key="3">
    <source>
        <dbReference type="EMBL" id="EON92497.1"/>
    </source>
</evidence>
<evidence type="ECO:0000259" key="2">
    <source>
        <dbReference type="Pfam" id="PF01012"/>
    </source>
</evidence>
<keyword evidence="4" id="KW-1185">Reference proteome</keyword>
<proteinExistence type="predicted"/>
<sequence length="268" mass="28905">MSPDSFPNSFSNPDLKVASLISVGQHPKSGRARRASQDARAVELGLKMAGSSSRLIHVGGGDETGLRQYLGMGLPEITLLEADGRADAVPILVRHLKEQPADIVLTGIHAERGEASGMVPYLLAEYLGWPIVPRIADIQKVEEGFAEVLQALPRGQRRLLRVSLPFIATVDNAAPDARQYAFGPARRGLMDGVAVDAPVDETRLEWQESPAKPRPKRLNVVKAKSAADRFKAATAKPQGQGGKVIRDGTDREKAEAIMELLIAEGVVR</sequence>
<keyword evidence="1" id="KW-0249">Electron transport</keyword>
<dbReference type="eggNOG" id="COG2086">
    <property type="taxonomic scope" value="Bacteria"/>
</dbReference>
<organism evidence="3 4">
    <name type="scientific">Marinobacter lipolyticus SM19</name>
    <dbReference type="NCBI Taxonomy" id="1318628"/>
    <lineage>
        <taxon>Bacteria</taxon>
        <taxon>Pseudomonadati</taxon>
        <taxon>Pseudomonadota</taxon>
        <taxon>Gammaproteobacteria</taxon>
        <taxon>Pseudomonadales</taxon>
        <taxon>Marinobacteraceae</taxon>
        <taxon>Marinobacter</taxon>
    </lineage>
</organism>
<dbReference type="HOGENOM" id="CLU_091028_0_0_6"/>
<dbReference type="PATRIC" id="fig|1318628.3.peg.1419"/>
<dbReference type="SUPFAM" id="SSF52402">
    <property type="entry name" value="Adenine nucleotide alpha hydrolases-like"/>
    <property type="match status" value="1"/>
</dbReference>
<dbReference type="RefSeq" id="WP_012137423.1">
    <property type="nucleotide sequence ID" value="NZ_KE007317.1"/>
</dbReference>
<dbReference type="Proteomes" id="UP000016540">
    <property type="component" value="Unassembled WGS sequence"/>
</dbReference>
<dbReference type="InterPro" id="IPR014730">
    <property type="entry name" value="ETF_a/b_N"/>
</dbReference>
<dbReference type="STRING" id="1318628.MARLIPOL_07089"/>
<dbReference type="Gene3D" id="3.40.50.620">
    <property type="entry name" value="HUPs"/>
    <property type="match status" value="1"/>
</dbReference>
<keyword evidence="1" id="KW-0813">Transport</keyword>
<dbReference type="InterPro" id="IPR014729">
    <property type="entry name" value="Rossmann-like_a/b/a_fold"/>
</dbReference>
<evidence type="ECO:0000256" key="1">
    <source>
        <dbReference type="ARBA" id="ARBA00022982"/>
    </source>
</evidence>
<accession>R8B1P9</accession>
<dbReference type="EMBL" id="ASAD01000010">
    <property type="protein sequence ID" value="EON92497.1"/>
    <property type="molecule type" value="Genomic_DNA"/>
</dbReference>
<gene>
    <name evidence="3" type="ORF">MARLIPOL_07089</name>
</gene>
<name>R8B1P9_9GAMM</name>
<comment type="caution">
    <text evidence="3">The sequence shown here is derived from an EMBL/GenBank/DDBJ whole genome shotgun (WGS) entry which is preliminary data.</text>
</comment>